<comment type="catalytic activity">
    <reaction evidence="14 15">
        <text>ATP + H2O = ADP + phosphate + H(+)</text>
        <dbReference type="Rhea" id="RHEA:13065"/>
        <dbReference type="ChEBI" id="CHEBI:15377"/>
        <dbReference type="ChEBI" id="CHEBI:15378"/>
        <dbReference type="ChEBI" id="CHEBI:30616"/>
        <dbReference type="ChEBI" id="CHEBI:43474"/>
        <dbReference type="ChEBI" id="CHEBI:456216"/>
        <dbReference type="EC" id="5.6.2.4"/>
    </reaction>
</comment>
<dbReference type="EC" id="5.6.2.4" evidence="13 15"/>
<dbReference type="InterPro" id="IPR001650">
    <property type="entry name" value="Helicase_C-like"/>
</dbReference>
<sequence length="723" mass="82336">MVEFYHLPFFYFCLSSKFLGISTFTAILSNPIEYLKGVGPQKGELLRKELKIFTFGDLLQYFPFRYVDRTRIDRIADLSGYEDYVQIRGRIINMAVMGEGRSKRLVATFKDESGSIDLVWFQGWQWMQKSLRENVGYLVYGRISVFNGVTQLAHPEMDLLTEEIATGKQFLEPVYYTTEKLKARGLTAKAIGKLTRNLLEQMSPLEIRENIPPDILQQYRLMPRSMAYFKIHLPTGEEDARQAQRRLKFEELFISQIRICRLKMKRQQHSHGYIFNAVGKSFNEFYNHHLPFSLTGAQKRVLKEIRNDTLHGRQMNRLVQGDVGSGKTMVALLSMLLAKDNGFQACLMAPTEILSQQHYKSIAELMAPMDVNVALLTGSIKGKARRQILENVANGTVDILVGTHALLEKEVVFKNLGLAIVDEQHRFGVAQRARLWEKNDIPPHILVMTATPIPRTLAMTIYGDLDVSVIDELPPGRKPITTVHRTEWQRPQVMNFIKEELSKGRQAYIVYPLIEDSEKLDYENLMKGYEEVKAFFPEPKFYISMVHGRQPAEQRQANMQRFVTGDTQIMVATTVIEVGVNVPNASVMVIESTERFGLSQLHQLRGRVGRGAEQSFCILMTGNKLSQDSKERINVMVQTNDGFIISEKDMELRGPGDIEGTRQSGVLDFKLADIVADKPVLDAARASAEKILDKDPDLILPENQGLKDFLASQRSKSLWSKIS</sequence>
<dbReference type="InterPro" id="IPR027417">
    <property type="entry name" value="P-loop_NTPase"/>
</dbReference>
<feature type="domain" description="Helicase C-terminal" evidence="17">
    <location>
        <begin position="489"/>
        <end position="656"/>
    </location>
</feature>
<dbReference type="InterPro" id="IPR012340">
    <property type="entry name" value="NA-bd_OB-fold"/>
</dbReference>
<evidence type="ECO:0000256" key="4">
    <source>
        <dbReference type="ARBA" id="ARBA00022763"/>
    </source>
</evidence>
<dbReference type="InterPro" id="IPR047112">
    <property type="entry name" value="RecG/Mfd"/>
</dbReference>
<dbReference type="GO" id="GO:0006310">
    <property type="term" value="P:DNA recombination"/>
    <property type="evidence" value="ECO:0007669"/>
    <property type="project" value="UniProtKB-UniRule"/>
</dbReference>
<dbReference type="PROSITE" id="PS51192">
    <property type="entry name" value="HELICASE_ATP_BIND_1"/>
    <property type="match status" value="1"/>
</dbReference>
<dbReference type="Pfam" id="PF17191">
    <property type="entry name" value="RecG_wedge"/>
    <property type="match status" value="1"/>
</dbReference>
<accession>A0A1H4DE90</accession>
<evidence type="ECO:0000256" key="13">
    <source>
        <dbReference type="ARBA" id="ARBA00034808"/>
    </source>
</evidence>
<keyword evidence="6 15" id="KW-0347">Helicase</keyword>
<dbReference type="SMART" id="SM00487">
    <property type="entry name" value="DEXDc"/>
    <property type="match status" value="1"/>
</dbReference>
<evidence type="ECO:0000256" key="12">
    <source>
        <dbReference type="ARBA" id="ARBA00034617"/>
    </source>
</evidence>
<dbReference type="EMBL" id="FNRL01000013">
    <property type="protein sequence ID" value="SEA70760.1"/>
    <property type="molecule type" value="Genomic_DNA"/>
</dbReference>
<keyword evidence="8" id="KW-0238">DNA-binding</keyword>
<keyword evidence="3 15" id="KW-0547">Nucleotide-binding</keyword>
<comment type="catalytic activity">
    <reaction evidence="12 15">
        <text>Couples ATP hydrolysis with the unwinding of duplex DNA by translocating in the 3'-5' direction.</text>
        <dbReference type="EC" id="5.6.2.4"/>
    </reaction>
</comment>
<dbReference type="GO" id="GO:0043138">
    <property type="term" value="F:3'-5' DNA helicase activity"/>
    <property type="evidence" value="ECO:0007669"/>
    <property type="project" value="UniProtKB-EC"/>
</dbReference>
<evidence type="ECO:0000256" key="5">
    <source>
        <dbReference type="ARBA" id="ARBA00022801"/>
    </source>
</evidence>
<keyword evidence="4 15" id="KW-0227">DNA damage</keyword>
<dbReference type="CDD" id="cd17992">
    <property type="entry name" value="DEXHc_RecG"/>
    <property type="match status" value="1"/>
</dbReference>
<dbReference type="Pfam" id="PF00270">
    <property type="entry name" value="DEAD"/>
    <property type="match status" value="1"/>
</dbReference>
<evidence type="ECO:0000256" key="1">
    <source>
        <dbReference type="ARBA" id="ARBA00007504"/>
    </source>
</evidence>
<dbReference type="Gene3D" id="2.40.50.140">
    <property type="entry name" value="Nucleic acid-binding proteins"/>
    <property type="match status" value="1"/>
</dbReference>
<dbReference type="CDD" id="cd04488">
    <property type="entry name" value="RecG_wedge_OBF"/>
    <property type="match status" value="1"/>
</dbReference>
<keyword evidence="19" id="KW-1185">Reference proteome</keyword>
<dbReference type="PROSITE" id="PS51194">
    <property type="entry name" value="HELICASE_CTER"/>
    <property type="match status" value="1"/>
</dbReference>
<dbReference type="InterPro" id="IPR033454">
    <property type="entry name" value="RecG_wedge"/>
</dbReference>
<comment type="similarity">
    <text evidence="1 15">Belongs to the helicase family. RecG subfamily.</text>
</comment>
<keyword evidence="9 15" id="KW-0233">DNA recombination</keyword>
<dbReference type="Gene3D" id="3.40.50.300">
    <property type="entry name" value="P-loop containing nucleotide triphosphate hydrolases"/>
    <property type="match status" value="2"/>
</dbReference>
<proteinExistence type="inferred from homology"/>
<dbReference type="NCBIfam" id="TIGR00643">
    <property type="entry name" value="recG"/>
    <property type="match status" value="1"/>
</dbReference>
<dbReference type="RefSeq" id="WP_258522431.1">
    <property type="nucleotide sequence ID" value="NZ_BKAT01000046.1"/>
</dbReference>
<dbReference type="GO" id="GO:0005524">
    <property type="term" value="F:ATP binding"/>
    <property type="evidence" value="ECO:0007669"/>
    <property type="project" value="UniProtKB-KW"/>
</dbReference>
<organism evidence="18 19">
    <name type="scientific">Chitinophaga terrae</name>
    <name type="common">ex Kim and Jung 2007</name>
    <dbReference type="NCBI Taxonomy" id="408074"/>
    <lineage>
        <taxon>Bacteria</taxon>
        <taxon>Pseudomonadati</taxon>
        <taxon>Bacteroidota</taxon>
        <taxon>Chitinophagia</taxon>
        <taxon>Chitinophagales</taxon>
        <taxon>Chitinophagaceae</taxon>
        <taxon>Chitinophaga</taxon>
    </lineage>
</organism>
<evidence type="ECO:0000259" key="16">
    <source>
        <dbReference type="PROSITE" id="PS51192"/>
    </source>
</evidence>
<dbReference type="GO" id="GO:0006281">
    <property type="term" value="P:DNA repair"/>
    <property type="evidence" value="ECO:0007669"/>
    <property type="project" value="UniProtKB-UniRule"/>
</dbReference>
<name>A0A1H4DE90_9BACT</name>
<evidence type="ECO:0000259" key="17">
    <source>
        <dbReference type="PROSITE" id="PS51194"/>
    </source>
</evidence>
<evidence type="ECO:0000256" key="15">
    <source>
        <dbReference type="RuleBase" id="RU363016"/>
    </source>
</evidence>
<evidence type="ECO:0000313" key="19">
    <source>
        <dbReference type="Proteomes" id="UP000199656"/>
    </source>
</evidence>
<evidence type="ECO:0000256" key="9">
    <source>
        <dbReference type="ARBA" id="ARBA00023172"/>
    </source>
</evidence>
<dbReference type="Pfam" id="PF00271">
    <property type="entry name" value="Helicase_C"/>
    <property type="match status" value="1"/>
</dbReference>
<comment type="function">
    <text evidence="15">Plays a critical role in recombination and DNA repair. Helps process Holliday junction intermediates to mature products by catalyzing branch migration. Has replication fork regression activity, unwinds stalled or blocked replication forks to make a HJ that can be resolved. Has a DNA unwinding activity characteristic of a DNA helicase with 3'-5' polarity.</text>
</comment>
<dbReference type="SUPFAM" id="SSF50249">
    <property type="entry name" value="Nucleic acid-binding proteins"/>
    <property type="match status" value="1"/>
</dbReference>
<dbReference type="Proteomes" id="UP000199656">
    <property type="component" value="Unassembled WGS sequence"/>
</dbReference>
<dbReference type="STRING" id="408074.SAMN05660909_03067"/>
<evidence type="ECO:0000256" key="2">
    <source>
        <dbReference type="ARBA" id="ARBA00017846"/>
    </source>
</evidence>
<dbReference type="SMART" id="SM00490">
    <property type="entry name" value="HELICc"/>
    <property type="match status" value="1"/>
</dbReference>
<dbReference type="GO" id="GO:0016887">
    <property type="term" value="F:ATP hydrolysis activity"/>
    <property type="evidence" value="ECO:0007669"/>
    <property type="project" value="RHEA"/>
</dbReference>
<dbReference type="NCBIfam" id="NF008168">
    <property type="entry name" value="PRK10917.2-2"/>
    <property type="match status" value="1"/>
</dbReference>
<dbReference type="InterPro" id="IPR045562">
    <property type="entry name" value="RecG_dom3_C"/>
</dbReference>
<keyword evidence="10 15" id="KW-0234">DNA repair</keyword>
<evidence type="ECO:0000256" key="7">
    <source>
        <dbReference type="ARBA" id="ARBA00022840"/>
    </source>
</evidence>
<evidence type="ECO:0000256" key="6">
    <source>
        <dbReference type="ARBA" id="ARBA00022806"/>
    </source>
</evidence>
<dbReference type="PANTHER" id="PTHR47964:SF1">
    <property type="entry name" value="ATP-DEPENDENT DNA HELICASE HOMOLOG RECG, CHLOROPLASTIC"/>
    <property type="match status" value="1"/>
</dbReference>
<evidence type="ECO:0000313" key="18">
    <source>
        <dbReference type="EMBL" id="SEA70760.1"/>
    </source>
</evidence>
<evidence type="ECO:0000256" key="11">
    <source>
        <dbReference type="ARBA" id="ARBA00023235"/>
    </source>
</evidence>
<evidence type="ECO:0000256" key="8">
    <source>
        <dbReference type="ARBA" id="ARBA00023125"/>
    </source>
</evidence>
<dbReference type="PANTHER" id="PTHR47964">
    <property type="entry name" value="ATP-DEPENDENT DNA HELICASE HOMOLOG RECG, CHLOROPLASTIC"/>
    <property type="match status" value="1"/>
</dbReference>
<evidence type="ECO:0000256" key="10">
    <source>
        <dbReference type="ARBA" id="ARBA00023204"/>
    </source>
</evidence>
<evidence type="ECO:0000256" key="14">
    <source>
        <dbReference type="ARBA" id="ARBA00048988"/>
    </source>
</evidence>
<dbReference type="InterPro" id="IPR014001">
    <property type="entry name" value="Helicase_ATP-bd"/>
</dbReference>
<dbReference type="InterPro" id="IPR011545">
    <property type="entry name" value="DEAD/DEAH_box_helicase_dom"/>
</dbReference>
<keyword evidence="7 15" id="KW-0067">ATP-binding</keyword>
<gene>
    <name evidence="18" type="ORF">SAMN05660909_03067</name>
</gene>
<dbReference type="InterPro" id="IPR004609">
    <property type="entry name" value="ATP-dep_DNA_helicase_RecG"/>
</dbReference>
<dbReference type="Pfam" id="PF19833">
    <property type="entry name" value="RecG_dom3_C"/>
    <property type="match status" value="1"/>
</dbReference>
<reference evidence="19" key="1">
    <citation type="submission" date="2016-10" db="EMBL/GenBank/DDBJ databases">
        <authorList>
            <person name="Varghese N."/>
            <person name="Submissions S."/>
        </authorList>
    </citation>
    <scope>NUCLEOTIDE SEQUENCE [LARGE SCALE GENOMIC DNA]</scope>
    <source>
        <strain evidence="19">DSM 23920</strain>
    </source>
</reference>
<protein>
    <recommendedName>
        <fullName evidence="2 15">ATP-dependent DNA helicase RecG</fullName>
        <ecNumber evidence="13 15">5.6.2.4</ecNumber>
    </recommendedName>
</protein>
<keyword evidence="5 15" id="KW-0378">Hydrolase</keyword>
<keyword evidence="11" id="KW-0413">Isomerase</keyword>
<dbReference type="NCBIfam" id="NF008165">
    <property type="entry name" value="PRK10917.1-3"/>
    <property type="match status" value="1"/>
</dbReference>
<dbReference type="GO" id="GO:0003677">
    <property type="term" value="F:DNA binding"/>
    <property type="evidence" value="ECO:0007669"/>
    <property type="project" value="UniProtKB-KW"/>
</dbReference>
<dbReference type="SUPFAM" id="SSF52540">
    <property type="entry name" value="P-loop containing nucleoside triphosphate hydrolases"/>
    <property type="match status" value="2"/>
</dbReference>
<evidence type="ECO:0000256" key="3">
    <source>
        <dbReference type="ARBA" id="ARBA00022741"/>
    </source>
</evidence>
<dbReference type="AlphaFoldDB" id="A0A1H4DE90"/>
<feature type="domain" description="Helicase ATP-binding" evidence="16">
    <location>
        <begin position="308"/>
        <end position="470"/>
    </location>
</feature>